<evidence type="ECO:0000313" key="11">
    <source>
        <dbReference type="Proteomes" id="UP000324252"/>
    </source>
</evidence>
<evidence type="ECO:0000256" key="4">
    <source>
        <dbReference type="ARBA" id="ARBA00022679"/>
    </source>
</evidence>
<dbReference type="UniPathway" id="UPA00262">
    <property type="reaction ID" value="UER00211"/>
</dbReference>
<keyword evidence="3 8" id="KW-0489">Methyltransferase</keyword>
<evidence type="ECO:0000256" key="8">
    <source>
        <dbReference type="RuleBase" id="RU003960"/>
    </source>
</evidence>
<dbReference type="EC" id="2.1.1.107" evidence="2"/>
<dbReference type="InterPro" id="IPR014777">
    <property type="entry name" value="4pyrrole_Mease_sub1"/>
</dbReference>
<dbReference type="SUPFAM" id="SSF53790">
    <property type="entry name" value="Tetrapyrrole methylase"/>
    <property type="match status" value="1"/>
</dbReference>
<proteinExistence type="inferred from homology"/>
<dbReference type="NCBIfam" id="TIGR01469">
    <property type="entry name" value="cobA_cysG_Cterm"/>
    <property type="match status" value="1"/>
</dbReference>
<dbReference type="Gene3D" id="3.30.950.10">
    <property type="entry name" value="Methyltransferase, Cobalt-precorrin-4 Transmethylase, Domain 2"/>
    <property type="match status" value="1"/>
</dbReference>
<dbReference type="InterPro" id="IPR014776">
    <property type="entry name" value="4pyrrole_Mease_sub2"/>
</dbReference>
<evidence type="ECO:0000256" key="6">
    <source>
        <dbReference type="ARBA" id="ARBA00023244"/>
    </source>
</evidence>
<protein>
    <recommendedName>
        <fullName evidence="2">uroporphyrinogen-III C-methyltransferase</fullName>
        <ecNumber evidence="2">2.1.1.107</ecNumber>
    </recommendedName>
</protein>
<dbReference type="InterPro" id="IPR050161">
    <property type="entry name" value="Siro_Cobalamin_biosynth"/>
</dbReference>
<evidence type="ECO:0000313" key="10">
    <source>
        <dbReference type="EMBL" id="SHK15774.1"/>
    </source>
</evidence>
<comment type="similarity">
    <text evidence="1 8">Belongs to the precorrin methyltransferase family.</text>
</comment>
<dbReference type="EMBL" id="FQZZ01000003">
    <property type="protein sequence ID" value="SHK15774.1"/>
    <property type="molecule type" value="Genomic_DNA"/>
</dbReference>
<dbReference type="FunFam" id="3.40.1010.10:FF:000001">
    <property type="entry name" value="Siroheme synthase"/>
    <property type="match status" value="1"/>
</dbReference>
<dbReference type="NCBIfam" id="NF004790">
    <property type="entry name" value="PRK06136.1"/>
    <property type="match status" value="1"/>
</dbReference>
<dbReference type="InterPro" id="IPR006366">
    <property type="entry name" value="CobA/CysG_C"/>
</dbReference>
<evidence type="ECO:0000256" key="3">
    <source>
        <dbReference type="ARBA" id="ARBA00022603"/>
    </source>
</evidence>
<feature type="domain" description="Tetrapyrrole methylase" evidence="9">
    <location>
        <begin position="8"/>
        <end position="216"/>
    </location>
</feature>
<dbReference type="GO" id="GO:0004851">
    <property type="term" value="F:uroporphyrin-III C-methyltransferase activity"/>
    <property type="evidence" value="ECO:0007669"/>
    <property type="project" value="UniProtKB-EC"/>
</dbReference>
<dbReference type="Gene3D" id="3.40.1010.10">
    <property type="entry name" value="Cobalt-precorrin-4 Transmethylase, Domain 1"/>
    <property type="match status" value="1"/>
</dbReference>
<reference evidence="10 11" key="1">
    <citation type="submission" date="2016-11" db="EMBL/GenBank/DDBJ databases">
        <authorList>
            <person name="Varghese N."/>
            <person name="Submissions S."/>
        </authorList>
    </citation>
    <scope>NUCLEOTIDE SEQUENCE [LARGE SCALE GENOMIC DNA]</scope>
    <source>
        <strain evidence="10 11">DSM 29620</strain>
    </source>
</reference>
<dbReference type="InterPro" id="IPR000878">
    <property type="entry name" value="4pyrrol_Mease"/>
</dbReference>
<dbReference type="InterPro" id="IPR035996">
    <property type="entry name" value="4pyrrol_Methylase_sf"/>
</dbReference>
<dbReference type="PANTHER" id="PTHR45790:SF3">
    <property type="entry name" value="S-ADENOSYL-L-METHIONINE-DEPENDENT UROPORPHYRINOGEN III METHYLTRANSFERASE, CHLOROPLASTIC"/>
    <property type="match status" value="1"/>
</dbReference>
<dbReference type="InterPro" id="IPR003043">
    <property type="entry name" value="Uropor_MeTrfase_CS"/>
</dbReference>
<dbReference type="OrthoDB" id="9815856at2"/>
<dbReference type="PROSITE" id="PS00839">
    <property type="entry name" value="SUMT_1"/>
    <property type="match status" value="1"/>
</dbReference>
<keyword evidence="11" id="KW-1185">Reference proteome</keyword>
<keyword evidence="4 8" id="KW-0808">Transferase</keyword>
<evidence type="ECO:0000256" key="1">
    <source>
        <dbReference type="ARBA" id="ARBA00005879"/>
    </source>
</evidence>
<keyword evidence="6" id="KW-0627">Porphyrin biosynthesis</keyword>
<dbReference type="RefSeq" id="WP_149788691.1">
    <property type="nucleotide sequence ID" value="NZ_FNIO01000005.1"/>
</dbReference>
<evidence type="ECO:0000259" key="9">
    <source>
        <dbReference type="Pfam" id="PF00590"/>
    </source>
</evidence>
<name>A0A1H0IZJ8_9RHOB</name>
<evidence type="ECO:0000256" key="2">
    <source>
        <dbReference type="ARBA" id="ARBA00012162"/>
    </source>
</evidence>
<accession>A0A1H0IZJ8</accession>
<organism evidence="10 11">
    <name type="scientific">Lutimaribacter pacificus</name>
    <dbReference type="NCBI Taxonomy" id="391948"/>
    <lineage>
        <taxon>Bacteria</taxon>
        <taxon>Pseudomonadati</taxon>
        <taxon>Pseudomonadota</taxon>
        <taxon>Alphaproteobacteria</taxon>
        <taxon>Rhodobacterales</taxon>
        <taxon>Roseobacteraceae</taxon>
        <taxon>Lutimaribacter</taxon>
    </lineage>
</organism>
<gene>
    <name evidence="10" type="ORF">SAMN05444142_103460</name>
</gene>
<dbReference type="GO" id="GO:0032259">
    <property type="term" value="P:methylation"/>
    <property type="evidence" value="ECO:0007669"/>
    <property type="project" value="UniProtKB-KW"/>
</dbReference>
<keyword evidence="5" id="KW-0949">S-adenosyl-L-methionine</keyword>
<comment type="pathway">
    <text evidence="7">Porphyrin-containing compound metabolism; siroheme biosynthesis; precorrin-2 from uroporphyrinogen III: step 1/1.</text>
</comment>
<dbReference type="PANTHER" id="PTHR45790">
    <property type="entry name" value="SIROHEME SYNTHASE-RELATED"/>
    <property type="match status" value="1"/>
</dbReference>
<dbReference type="PROSITE" id="PS00840">
    <property type="entry name" value="SUMT_2"/>
    <property type="match status" value="1"/>
</dbReference>
<evidence type="ECO:0000256" key="7">
    <source>
        <dbReference type="ARBA" id="ARBA00025705"/>
    </source>
</evidence>
<dbReference type="Pfam" id="PF00590">
    <property type="entry name" value="TP_methylase"/>
    <property type="match status" value="1"/>
</dbReference>
<evidence type="ECO:0000256" key="5">
    <source>
        <dbReference type="ARBA" id="ARBA00022691"/>
    </source>
</evidence>
<sequence>MKDIKPGKVFLIGAGPGDPDLLTVRALRTLQSADIVVFDRLVSPEIMALVPAAAQRIDVGKMPRRHRVPQDEINALLVDLAREGLTVVRLKGGDPLIFGRGSEEAAELRAAGIAFEYVPGITSAQGAACSTGVPLTHRGLATGVRYVTGHRAHDAQLDLDWASLACENTTLVIYMGAMNIAEISAQLMVHGLPADLPVMAVSAATTPRETRILSTLVRIPEDVARADPAAPVLFVIGHVVSLCPQDGMADAERVAAYA</sequence>
<dbReference type="Proteomes" id="UP000324252">
    <property type="component" value="Unassembled WGS sequence"/>
</dbReference>
<dbReference type="GO" id="GO:0019354">
    <property type="term" value="P:siroheme biosynthetic process"/>
    <property type="evidence" value="ECO:0007669"/>
    <property type="project" value="UniProtKB-UniPathway"/>
</dbReference>
<dbReference type="CDD" id="cd11642">
    <property type="entry name" value="SUMT"/>
    <property type="match status" value="1"/>
</dbReference>
<dbReference type="AlphaFoldDB" id="A0A1H0IZJ8"/>